<name>A0A5C5WFM9_9BACT</name>
<proteinExistence type="predicted"/>
<reference evidence="2 3" key="1">
    <citation type="submission" date="2019-02" db="EMBL/GenBank/DDBJ databases">
        <title>Deep-cultivation of Planctomycetes and their phenomic and genomic characterization uncovers novel biology.</title>
        <authorList>
            <person name="Wiegand S."/>
            <person name="Jogler M."/>
            <person name="Boedeker C."/>
            <person name="Pinto D."/>
            <person name="Vollmers J."/>
            <person name="Rivas-Marin E."/>
            <person name="Kohn T."/>
            <person name="Peeters S.H."/>
            <person name="Heuer A."/>
            <person name="Rast P."/>
            <person name="Oberbeckmann S."/>
            <person name="Bunk B."/>
            <person name="Jeske O."/>
            <person name="Meyerdierks A."/>
            <person name="Storesund J.E."/>
            <person name="Kallscheuer N."/>
            <person name="Luecker S."/>
            <person name="Lage O.M."/>
            <person name="Pohl T."/>
            <person name="Merkel B.J."/>
            <person name="Hornburger P."/>
            <person name="Mueller R.-W."/>
            <person name="Bruemmer F."/>
            <person name="Labrenz M."/>
            <person name="Spormann A.M."/>
            <person name="Op Den Camp H."/>
            <person name="Overmann J."/>
            <person name="Amann R."/>
            <person name="Jetten M.S.M."/>
            <person name="Mascher T."/>
            <person name="Medema M.H."/>
            <person name="Devos D.P."/>
            <person name="Kaster A.-K."/>
            <person name="Ovreas L."/>
            <person name="Rohde M."/>
            <person name="Galperin M.Y."/>
            <person name="Jogler C."/>
        </authorList>
    </citation>
    <scope>NUCLEOTIDE SEQUENCE [LARGE SCALE GENOMIC DNA]</scope>
    <source>
        <strain evidence="2 3">Pla22</strain>
    </source>
</reference>
<dbReference type="Gene3D" id="2.60.120.560">
    <property type="entry name" value="Exo-inulinase, domain 1"/>
    <property type="match status" value="1"/>
</dbReference>
<dbReference type="RefSeq" id="WP_146517053.1">
    <property type="nucleotide sequence ID" value="NZ_SJPI01000003.1"/>
</dbReference>
<keyword evidence="1" id="KW-0732">Signal</keyword>
<dbReference type="Proteomes" id="UP000316598">
    <property type="component" value="Unassembled WGS sequence"/>
</dbReference>
<evidence type="ECO:0000256" key="1">
    <source>
        <dbReference type="SAM" id="SignalP"/>
    </source>
</evidence>
<comment type="caution">
    <text evidence="2">The sequence shown here is derived from an EMBL/GenBank/DDBJ whole genome shotgun (WGS) entry which is preliminary data.</text>
</comment>
<dbReference type="AlphaFoldDB" id="A0A5C5WFM9"/>
<organism evidence="2 3">
    <name type="scientific">Rubripirellula amarantea</name>
    <dbReference type="NCBI Taxonomy" id="2527999"/>
    <lineage>
        <taxon>Bacteria</taxon>
        <taxon>Pseudomonadati</taxon>
        <taxon>Planctomycetota</taxon>
        <taxon>Planctomycetia</taxon>
        <taxon>Pirellulales</taxon>
        <taxon>Pirellulaceae</taxon>
        <taxon>Rubripirellula</taxon>
    </lineage>
</organism>
<feature type="chain" id="PRO_5022738649" description="3-keto-disaccharide hydrolase domain-containing protein" evidence="1">
    <location>
        <begin position="23"/>
        <end position="226"/>
    </location>
</feature>
<keyword evidence="3" id="KW-1185">Reference proteome</keyword>
<sequence length="226" mass="25111" precursor="true">MKQIAYAALILVLTVALPSVEAGDFNTVIYEDEFTGSVLNKRWGSWKSESEVRDGVLVGITPQDADHPSVNTIEFDPQADIQISVSFQFHGSPSFSVMVRDLDYKGSHAGHICHVAIHPHSVTLYDGKGGFFRKDIRDKRKAGQELDAATKAMLKNVTSRNPIKLDPEAWHDLVIRIEGDVMQVLIDGKEAGRLQSEGIAHSTKSNMNITTADREVHYDHFSLRGR</sequence>
<evidence type="ECO:0000313" key="2">
    <source>
        <dbReference type="EMBL" id="TWT49564.1"/>
    </source>
</evidence>
<evidence type="ECO:0008006" key="4">
    <source>
        <dbReference type="Google" id="ProtNLM"/>
    </source>
</evidence>
<accession>A0A5C5WFM9</accession>
<evidence type="ECO:0000313" key="3">
    <source>
        <dbReference type="Proteomes" id="UP000316598"/>
    </source>
</evidence>
<protein>
    <recommendedName>
        <fullName evidence="4">3-keto-disaccharide hydrolase domain-containing protein</fullName>
    </recommendedName>
</protein>
<dbReference type="EMBL" id="SJPI01000003">
    <property type="protein sequence ID" value="TWT49564.1"/>
    <property type="molecule type" value="Genomic_DNA"/>
</dbReference>
<gene>
    <name evidence="2" type="ORF">Pla22_47610</name>
</gene>
<feature type="signal peptide" evidence="1">
    <location>
        <begin position="1"/>
        <end position="22"/>
    </location>
</feature>
<dbReference type="OrthoDB" id="256709at2"/>